<dbReference type="AlphaFoldDB" id="K9ARJ8"/>
<sequence length="290" mass="33700">MAPFHSSQYWLSLEGRVDDFEIESKIAKVKAGLEGEAIFQKQLPVHPRIPYLQNFYFNPYHPLEIDFLIINRNQLLLFEIKHFIGDYTFEGGDLRSSSDFRIPNPLSQLTKQSNALRQLLQQESLNLPMSAHLVFTNPNFTLTGSIPNRDHILLPTELHKIPSLFKRPITKDFQTRDLLQSHSLGHYPLSQKPIKYTGVKPGIKCPGCKKVGHIYVGRRKKYVDCTFCHSRLRRADLYLYNINELYYLKGEPFTAKEAQSWLGEGDDTTIRVLLKKNYKFHKSRNTLYSL</sequence>
<dbReference type="eggNOG" id="ENOG502Z8AV">
    <property type="taxonomic scope" value="Bacteria"/>
</dbReference>
<dbReference type="STRING" id="1229783.C273_02328"/>
<accession>K9ARJ8</accession>
<comment type="caution">
    <text evidence="2">The sequence shown here is derived from an EMBL/GenBank/DDBJ whole genome shotgun (WGS) entry which is preliminary data.</text>
</comment>
<dbReference type="EMBL" id="AMSQ01000003">
    <property type="protein sequence ID" value="EKU50068.1"/>
    <property type="molecule type" value="Genomic_DNA"/>
</dbReference>
<proteinExistence type="predicted"/>
<organism evidence="2 3">
    <name type="scientific">Staphylococcus massiliensis S46</name>
    <dbReference type="NCBI Taxonomy" id="1229783"/>
    <lineage>
        <taxon>Bacteria</taxon>
        <taxon>Bacillati</taxon>
        <taxon>Bacillota</taxon>
        <taxon>Bacilli</taxon>
        <taxon>Bacillales</taxon>
        <taxon>Staphylococcaceae</taxon>
        <taxon>Staphylococcus</taxon>
    </lineage>
</organism>
<evidence type="ECO:0000259" key="1">
    <source>
        <dbReference type="PROSITE" id="PS50965"/>
    </source>
</evidence>
<dbReference type="Proteomes" id="UP000009885">
    <property type="component" value="Unassembled WGS sequence"/>
</dbReference>
<dbReference type="Pfam" id="PF08378">
    <property type="entry name" value="NERD"/>
    <property type="match status" value="1"/>
</dbReference>
<dbReference type="RefSeq" id="WP_009382290.1">
    <property type="nucleotide sequence ID" value="NZ_AMSQ01000003.1"/>
</dbReference>
<evidence type="ECO:0000313" key="3">
    <source>
        <dbReference type="Proteomes" id="UP000009885"/>
    </source>
</evidence>
<feature type="domain" description="NERD" evidence="1">
    <location>
        <begin position="31"/>
        <end position="139"/>
    </location>
</feature>
<gene>
    <name evidence="2" type="ORF">C273_02328</name>
</gene>
<dbReference type="PATRIC" id="fig|1229783.3.peg.472"/>
<dbReference type="InterPro" id="IPR011528">
    <property type="entry name" value="NERD"/>
</dbReference>
<name>K9ARJ8_9STAP</name>
<reference evidence="2 3" key="1">
    <citation type="journal article" date="2013" name="Genome Announc.">
        <title>Genome Sequence of Staphylococcus massiliensis Strain S46, Isolated from the Surface of Healthy Human Skin.</title>
        <authorList>
            <person name="Srivastav R."/>
            <person name="Singh A."/>
            <person name="Jangir P.K."/>
            <person name="Kumari C."/>
            <person name="Muduli S."/>
            <person name="Sharma R."/>
        </authorList>
    </citation>
    <scope>NUCLEOTIDE SEQUENCE [LARGE SCALE GENOMIC DNA]</scope>
    <source>
        <strain evidence="2 3">S46</strain>
    </source>
</reference>
<dbReference type="OrthoDB" id="2417001at2"/>
<dbReference type="PROSITE" id="PS50965">
    <property type="entry name" value="NERD"/>
    <property type="match status" value="1"/>
</dbReference>
<evidence type="ECO:0000313" key="2">
    <source>
        <dbReference type="EMBL" id="EKU50068.1"/>
    </source>
</evidence>
<keyword evidence="3" id="KW-1185">Reference proteome</keyword>
<protein>
    <submittedName>
        <fullName evidence="2">NERD domain-containing protein</fullName>
    </submittedName>
</protein>